<dbReference type="SUPFAM" id="SSF54593">
    <property type="entry name" value="Glyoxalase/Bleomycin resistance protein/Dihydroxybiphenyl dioxygenase"/>
    <property type="match status" value="1"/>
</dbReference>
<dbReference type="InterPro" id="IPR029068">
    <property type="entry name" value="Glyas_Bleomycin-R_OHBP_Dase"/>
</dbReference>
<protein>
    <submittedName>
        <fullName evidence="1">VOC family protein</fullName>
    </submittedName>
</protein>
<name>A0A5D0NA73_9ACTN</name>
<dbReference type="AlphaFoldDB" id="A0A5D0NA73"/>
<dbReference type="Gene3D" id="3.10.180.10">
    <property type="entry name" value="2,3-Dihydroxybiphenyl 1,2-Dioxygenase, domain 1"/>
    <property type="match status" value="1"/>
</dbReference>
<proteinExistence type="predicted"/>
<gene>
    <name evidence="1" type="ORF">FXF69_37615</name>
</gene>
<dbReference type="RefSeq" id="WP_083981594.1">
    <property type="nucleotide sequence ID" value="NZ_VSFG01000011.1"/>
</dbReference>
<dbReference type="Proteomes" id="UP000323380">
    <property type="component" value="Unassembled WGS sequence"/>
</dbReference>
<dbReference type="CDD" id="cd06587">
    <property type="entry name" value="VOC"/>
    <property type="match status" value="1"/>
</dbReference>
<reference evidence="1 2" key="1">
    <citation type="submission" date="2019-08" db="EMBL/GenBank/DDBJ databases">
        <title>Actinomadura sp. nov. CYP1-5 isolated from mountain soil.</title>
        <authorList>
            <person name="Songsumanus A."/>
            <person name="Kuncharoen N."/>
            <person name="Kudo T."/>
            <person name="Yuki M."/>
            <person name="Igarashi Y."/>
            <person name="Tanasupawat S."/>
        </authorList>
    </citation>
    <scope>NUCLEOTIDE SEQUENCE [LARGE SCALE GENOMIC DNA]</scope>
    <source>
        <strain evidence="1 2">JCM 14158</strain>
    </source>
</reference>
<dbReference type="STRING" id="1220554.GCA_001552135_07639"/>
<accession>A0A5D0NA73</accession>
<comment type="caution">
    <text evidence="1">The sequence shown here is derived from an EMBL/GenBank/DDBJ whole genome shotgun (WGS) entry which is preliminary data.</text>
</comment>
<evidence type="ECO:0000313" key="1">
    <source>
        <dbReference type="EMBL" id="TYB41217.1"/>
    </source>
</evidence>
<evidence type="ECO:0000313" key="2">
    <source>
        <dbReference type="Proteomes" id="UP000323380"/>
    </source>
</evidence>
<dbReference type="EMBL" id="VSFG01000011">
    <property type="protein sequence ID" value="TYB41217.1"/>
    <property type="molecule type" value="Genomic_DNA"/>
</dbReference>
<keyword evidence="2" id="KW-1185">Reference proteome</keyword>
<sequence length="149" mass="16291">MKVPVSDLVASTEWYRRLLDLVPVFEFFEDGAVRGVVLWEPDADLHVSLRDRRYCAGDLSGAEVVALKVESAEALNTIIGRCQSLGFSHGDVQHRGPYGAALDVPDPDGTVLRFLYEPDTYPRGFAGLEFGPDGTPSAYRKPRLPAPSG</sequence>
<organism evidence="1 2">
    <name type="scientific">Actinomadura chibensis</name>
    <dbReference type="NCBI Taxonomy" id="392828"/>
    <lineage>
        <taxon>Bacteria</taxon>
        <taxon>Bacillati</taxon>
        <taxon>Actinomycetota</taxon>
        <taxon>Actinomycetes</taxon>
        <taxon>Streptosporangiales</taxon>
        <taxon>Thermomonosporaceae</taxon>
        <taxon>Actinomadura</taxon>
    </lineage>
</organism>